<accession>A0A5Q0BFQ5</accession>
<keyword evidence="7" id="KW-1185">Reference proteome</keyword>
<dbReference type="InterPro" id="IPR006121">
    <property type="entry name" value="HMA_dom"/>
</dbReference>
<gene>
    <name evidence="6" type="ORF">F6R98_04350</name>
</gene>
<dbReference type="OrthoDB" id="5555675at2"/>
<organism evidence="6 7">
    <name type="scientific">Candidatus Methylospira mobilis</name>
    <dbReference type="NCBI Taxonomy" id="1808979"/>
    <lineage>
        <taxon>Bacteria</taxon>
        <taxon>Pseudomonadati</taxon>
        <taxon>Pseudomonadota</taxon>
        <taxon>Gammaproteobacteria</taxon>
        <taxon>Methylococcales</taxon>
        <taxon>Methylococcaceae</taxon>
        <taxon>Candidatus Methylospira</taxon>
    </lineage>
</organism>
<dbReference type="EMBL" id="CP044205">
    <property type="protein sequence ID" value="QFY41952.1"/>
    <property type="molecule type" value="Genomic_DNA"/>
</dbReference>
<sequence>MKRIEFGHDWVRIEDQDVFGFGAEAAKRLFARRVFGLPEIASAVIEPSSGFALLRYRLQSSSPDSFRNRLSGVVAGQHGELDDHKLPVWSGNDRIALHRWNDNISSLQIKHSGRGRLTLHHPLFKKDPNKTANRVKRALDSLPGVAAVSISPLRGNVHVRYSAEVEPLSLVRKAEAQMLPGLIYHPLPQHKAVGFSAANVNMLLCTAGHFVFPAMIPLASGVLLATRHKLIRQAATSLIHGKVDVPVFQSLVVACSVATGAPLASALGEWFGCYWQRRWRKKVAVETRELLDEALPMTGRAILVDEAGRENPASVSELNPGDRIKVGSSELIPVDGIVVFGEALVSEAAIRGIPGTKRKRPSDDVFNSSVVVSGSLVIEVRRTLAQTESAKLADSILAMTAQLAGDRELKRKEHGMAQRSVLPTLALAGVGWATGSLHTASAILHQDWITGPFITLPMQSFQGMRESLRYGALVNTATSLPRLAEADVLVIDGDYDALLAARVELKSVHTGLKDIDTLLALCASVAVCLGDARAEAMIRICSERGLELRELDSVALAPGNTQVVIGGHRIGLLEQESSPEQPGQSLLLQVDGMDIARFTFGFSTLPRAAESIAALKASGLHIAVVSSQSDEAAQDIALKLGADLSCGGMGSAERGRFLRRLKQAGHKPAYLGKYNTVQELVNDAHVSIAMGGVFDDDGSVDIFILSELMDPLPQLQAVGREQESQVGAACNKVILPNLLCIAGAFSGVLNGSTSTLLANVGVSNVDQHQRKALNSRVSASRVNAAVPRLVATDSSLQRLLASDAGYGRQSGWTPVYAVDAE</sequence>
<keyword evidence="3" id="KW-0547">Nucleotide-binding</keyword>
<evidence type="ECO:0000259" key="5">
    <source>
        <dbReference type="Pfam" id="PF00122"/>
    </source>
</evidence>
<dbReference type="GO" id="GO:0022857">
    <property type="term" value="F:transmembrane transporter activity"/>
    <property type="evidence" value="ECO:0007669"/>
    <property type="project" value="TreeGrafter"/>
</dbReference>
<dbReference type="KEGG" id="mmob:F6R98_04350"/>
<dbReference type="CDD" id="cd00371">
    <property type="entry name" value="HMA"/>
    <property type="match status" value="1"/>
</dbReference>
<dbReference type="InterPro" id="IPR059000">
    <property type="entry name" value="ATPase_P-type_domA"/>
</dbReference>
<dbReference type="GO" id="GO:0005524">
    <property type="term" value="F:ATP binding"/>
    <property type="evidence" value="ECO:0007669"/>
    <property type="project" value="UniProtKB-KW"/>
</dbReference>
<dbReference type="InParanoid" id="A0A5Q0BFQ5"/>
<keyword evidence="4" id="KW-0067">ATP-binding</keyword>
<dbReference type="InterPro" id="IPR023214">
    <property type="entry name" value="HAD_sf"/>
</dbReference>
<evidence type="ECO:0000256" key="4">
    <source>
        <dbReference type="ARBA" id="ARBA00022840"/>
    </source>
</evidence>
<feature type="domain" description="P-type ATPase A" evidence="5">
    <location>
        <begin position="306"/>
        <end position="395"/>
    </location>
</feature>
<dbReference type="Proteomes" id="UP000325755">
    <property type="component" value="Chromosome"/>
</dbReference>
<dbReference type="RefSeq" id="WP_153247937.1">
    <property type="nucleotide sequence ID" value="NZ_CP044205.1"/>
</dbReference>
<evidence type="ECO:0000256" key="2">
    <source>
        <dbReference type="ARBA" id="ARBA00006024"/>
    </source>
</evidence>
<dbReference type="SUPFAM" id="SSF56784">
    <property type="entry name" value="HAD-like"/>
    <property type="match status" value="1"/>
</dbReference>
<reference evidence="6 7" key="1">
    <citation type="submission" date="2019-09" db="EMBL/GenBank/DDBJ databases">
        <title>Ecophysiology of the spiral-shaped methanotroph Methylospira mobilis as revealed by the complete genome sequence.</title>
        <authorList>
            <person name="Oshkin I.Y."/>
            <person name="Dedysh S.N."/>
            <person name="Miroshnikov K."/>
            <person name="Danilova O.V."/>
            <person name="Hakobyan A."/>
            <person name="Liesack W."/>
        </authorList>
    </citation>
    <scope>NUCLEOTIDE SEQUENCE [LARGE SCALE GENOMIC DNA]</scope>
    <source>
        <strain evidence="6 7">Shm1</strain>
    </source>
</reference>
<dbReference type="GO" id="GO:0016020">
    <property type="term" value="C:membrane"/>
    <property type="evidence" value="ECO:0007669"/>
    <property type="project" value="UniProtKB-SubCell"/>
</dbReference>
<evidence type="ECO:0000313" key="7">
    <source>
        <dbReference type="Proteomes" id="UP000325755"/>
    </source>
</evidence>
<dbReference type="GO" id="GO:0046872">
    <property type="term" value="F:metal ion binding"/>
    <property type="evidence" value="ECO:0007669"/>
    <property type="project" value="InterPro"/>
</dbReference>
<comment type="subcellular location">
    <subcellularLocation>
        <location evidence="1">Membrane</location>
        <topology evidence="1">Multi-pass membrane protein</topology>
    </subcellularLocation>
</comment>
<dbReference type="InterPro" id="IPR051014">
    <property type="entry name" value="Cation_Transport_ATPase_IB"/>
</dbReference>
<evidence type="ECO:0000256" key="3">
    <source>
        <dbReference type="ARBA" id="ARBA00022741"/>
    </source>
</evidence>
<evidence type="ECO:0000313" key="6">
    <source>
        <dbReference type="EMBL" id="QFY41952.1"/>
    </source>
</evidence>
<dbReference type="PANTHER" id="PTHR48085">
    <property type="entry name" value="CADMIUM/ZINC-TRANSPORTING ATPASE HMA2-RELATED"/>
    <property type="match status" value="1"/>
</dbReference>
<proteinExistence type="inferred from homology"/>
<protein>
    <submittedName>
        <fullName evidence="6">Heavy metal translocating P-type ATPase</fullName>
    </submittedName>
</protein>
<dbReference type="PANTHER" id="PTHR48085:SF5">
    <property type="entry name" value="CADMIUM_ZINC-TRANSPORTING ATPASE HMA4-RELATED"/>
    <property type="match status" value="1"/>
</dbReference>
<dbReference type="SUPFAM" id="SSF81653">
    <property type="entry name" value="Calcium ATPase, transduction domain A"/>
    <property type="match status" value="1"/>
</dbReference>
<dbReference type="Pfam" id="PF00122">
    <property type="entry name" value="E1-E2_ATPase"/>
    <property type="match status" value="1"/>
</dbReference>
<dbReference type="AlphaFoldDB" id="A0A5Q0BFQ5"/>
<dbReference type="Gene3D" id="2.70.150.10">
    <property type="entry name" value="Calcium-transporting ATPase, cytoplasmic transduction domain A"/>
    <property type="match status" value="1"/>
</dbReference>
<dbReference type="InterPro" id="IPR036412">
    <property type="entry name" value="HAD-like_sf"/>
</dbReference>
<dbReference type="InterPro" id="IPR008250">
    <property type="entry name" value="ATPase_P-typ_transduc_dom_A_sf"/>
</dbReference>
<name>A0A5Q0BFQ5_9GAMM</name>
<comment type="similarity">
    <text evidence="2">Belongs to the cation transport ATPase (P-type) (TC 3.A.3) family. Type IB subfamily.</text>
</comment>
<evidence type="ECO:0000256" key="1">
    <source>
        <dbReference type="ARBA" id="ARBA00004141"/>
    </source>
</evidence>
<dbReference type="Gene3D" id="3.40.50.1000">
    <property type="entry name" value="HAD superfamily/HAD-like"/>
    <property type="match status" value="1"/>
</dbReference>